<keyword evidence="5 7" id="KW-0472">Membrane</keyword>
<dbReference type="Proteomes" id="UP001165120">
    <property type="component" value="Unassembled WGS sequence"/>
</dbReference>
<gene>
    <name evidence="8" type="ORF">Cboi02_000460800</name>
</gene>
<evidence type="ECO:0000256" key="2">
    <source>
        <dbReference type="ARBA" id="ARBA00007322"/>
    </source>
</evidence>
<dbReference type="InterPro" id="IPR005344">
    <property type="entry name" value="TMEM33/Pom33"/>
</dbReference>
<dbReference type="GO" id="GO:0016020">
    <property type="term" value="C:membrane"/>
    <property type="evidence" value="ECO:0007669"/>
    <property type="project" value="UniProtKB-SubCell"/>
</dbReference>
<name>A0A9W6T3C3_CANBO</name>
<feature type="region of interest" description="Disordered" evidence="6">
    <location>
        <begin position="1"/>
        <end position="24"/>
    </location>
</feature>
<dbReference type="GO" id="GO:0005783">
    <property type="term" value="C:endoplasmic reticulum"/>
    <property type="evidence" value="ECO:0007669"/>
    <property type="project" value="TreeGrafter"/>
</dbReference>
<evidence type="ECO:0000256" key="6">
    <source>
        <dbReference type="SAM" id="MobiDB-lite"/>
    </source>
</evidence>
<sequence>MASEETNSTPKASSSGANSTSTQNDGLTLKEKLLILANTMQFAWFIGHVSTLVFGLVYFLTYRSTNSKLNYSSYKLMYLSIIESFGIILYQSYKSKNLKIDKPLELLKNDNIQYISIAICLFAFIPIITISSFPFLLFSTFHSLTYLKSSLLPILPFNSNNICNKITNFIKKYNVISMQYSSVIELLTFIYILVSGLFWRKGYWISTIFYGLFIKLRFDTSKYTRDTLKIWEVNLDGLLSSTSIPPQIKQGWFSFKTLLKNYFSTPLVQSNAANKDE</sequence>
<dbReference type="GO" id="GO:0071786">
    <property type="term" value="P:endoplasmic reticulum tubular network organization"/>
    <property type="evidence" value="ECO:0007669"/>
    <property type="project" value="TreeGrafter"/>
</dbReference>
<keyword evidence="9" id="KW-1185">Reference proteome</keyword>
<comment type="caution">
    <text evidence="8">The sequence shown here is derived from an EMBL/GenBank/DDBJ whole genome shotgun (WGS) entry which is preliminary data.</text>
</comment>
<organism evidence="8 9">
    <name type="scientific">Candida boidinii</name>
    <name type="common">Yeast</name>
    <dbReference type="NCBI Taxonomy" id="5477"/>
    <lineage>
        <taxon>Eukaryota</taxon>
        <taxon>Fungi</taxon>
        <taxon>Dikarya</taxon>
        <taxon>Ascomycota</taxon>
        <taxon>Saccharomycotina</taxon>
        <taxon>Pichiomycetes</taxon>
        <taxon>Pichiales</taxon>
        <taxon>Pichiaceae</taxon>
        <taxon>Ogataea</taxon>
        <taxon>Ogataea/Candida clade</taxon>
    </lineage>
</organism>
<proteinExistence type="inferred from homology"/>
<evidence type="ECO:0000256" key="4">
    <source>
        <dbReference type="ARBA" id="ARBA00022989"/>
    </source>
</evidence>
<feature type="transmembrane region" description="Helical" evidence="7">
    <location>
        <begin position="42"/>
        <end position="62"/>
    </location>
</feature>
<comment type="subcellular location">
    <subcellularLocation>
        <location evidence="1">Membrane</location>
        <topology evidence="1">Multi-pass membrane protein</topology>
    </subcellularLocation>
</comment>
<protein>
    <submittedName>
        <fullName evidence="8">Unnamed protein product</fullName>
    </submittedName>
</protein>
<evidence type="ECO:0000313" key="8">
    <source>
        <dbReference type="EMBL" id="GME74995.1"/>
    </source>
</evidence>
<evidence type="ECO:0000313" key="9">
    <source>
        <dbReference type="Proteomes" id="UP001165120"/>
    </source>
</evidence>
<feature type="transmembrane region" description="Helical" evidence="7">
    <location>
        <begin position="74"/>
        <end position="93"/>
    </location>
</feature>
<accession>A0A9W6T3C3</accession>
<comment type="similarity">
    <text evidence="2">Belongs to the PER33/POM33 family.</text>
</comment>
<dbReference type="GO" id="GO:0061024">
    <property type="term" value="P:membrane organization"/>
    <property type="evidence" value="ECO:0007669"/>
    <property type="project" value="TreeGrafter"/>
</dbReference>
<keyword evidence="4 7" id="KW-1133">Transmembrane helix</keyword>
<dbReference type="AlphaFoldDB" id="A0A9W6T3C3"/>
<reference evidence="8" key="1">
    <citation type="submission" date="2023-04" db="EMBL/GenBank/DDBJ databases">
        <title>Candida boidinii NBRC 10035.</title>
        <authorList>
            <person name="Ichikawa N."/>
            <person name="Sato H."/>
            <person name="Tonouchi N."/>
        </authorList>
    </citation>
    <scope>NUCLEOTIDE SEQUENCE</scope>
    <source>
        <strain evidence="8">NBRC 10035</strain>
    </source>
</reference>
<feature type="transmembrane region" description="Helical" evidence="7">
    <location>
        <begin position="113"/>
        <end position="138"/>
    </location>
</feature>
<dbReference type="PANTHER" id="PTHR12703:SF4">
    <property type="entry name" value="TRANSMEMBRANE PROTEIN 33"/>
    <property type="match status" value="1"/>
</dbReference>
<dbReference type="EMBL" id="BSXN01001925">
    <property type="protein sequence ID" value="GME74995.1"/>
    <property type="molecule type" value="Genomic_DNA"/>
</dbReference>
<evidence type="ECO:0000256" key="1">
    <source>
        <dbReference type="ARBA" id="ARBA00004141"/>
    </source>
</evidence>
<evidence type="ECO:0000256" key="5">
    <source>
        <dbReference type="ARBA" id="ARBA00023136"/>
    </source>
</evidence>
<evidence type="ECO:0000256" key="7">
    <source>
        <dbReference type="SAM" id="Phobius"/>
    </source>
</evidence>
<dbReference type="InterPro" id="IPR051645">
    <property type="entry name" value="PER33/POM33_regulator"/>
</dbReference>
<dbReference type="PANTHER" id="PTHR12703">
    <property type="entry name" value="TRANSMEMBRANE PROTEIN 33"/>
    <property type="match status" value="1"/>
</dbReference>
<feature type="transmembrane region" description="Helical" evidence="7">
    <location>
        <begin position="175"/>
        <end position="196"/>
    </location>
</feature>
<keyword evidence="3 7" id="KW-0812">Transmembrane</keyword>
<evidence type="ECO:0000256" key="3">
    <source>
        <dbReference type="ARBA" id="ARBA00022692"/>
    </source>
</evidence>
<dbReference type="Pfam" id="PF03661">
    <property type="entry name" value="TMEM33_Pom33"/>
    <property type="match status" value="1"/>
</dbReference>